<dbReference type="EMBL" id="BMAU01021361">
    <property type="protein sequence ID" value="GFY22662.1"/>
    <property type="molecule type" value="Genomic_DNA"/>
</dbReference>
<evidence type="ECO:0000313" key="2">
    <source>
        <dbReference type="Proteomes" id="UP000887159"/>
    </source>
</evidence>
<organism evidence="1 2">
    <name type="scientific">Trichonephila clavipes</name>
    <name type="common">Golden silk orbweaver</name>
    <name type="synonym">Nephila clavipes</name>
    <dbReference type="NCBI Taxonomy" id="2585209"/>
    <lineage>
        <taxon>Eukaryota</taxon>
        <taxon>Metazoa</taxon>
        <taxon>Ecdysozoa</taxon>
        <taxon>Arthropoda</taxon>
        <taxon>Chelicerata</taxon>
        <taxon>Arachnida</taxon>
        <taxon>Araneae</taxon>
        <taxon>Araneomorphae</taxon>
        <taxon>Entelegynae</taxon>
        <taxon>Araneoidea</taxon>
        <taxon>Nephilidae</taxon>
        <taxon>Trichonephila</taxon>
    </lineage>
</organism>
<name>A0A8X6VUG9_TRICX</name>
<evidence type="ECO:0000313" key="1">
    <source>
        <dbReference type="EMBL" id="GFY22662.1"/>
    </source>
</evidence>
<keyword evidence="2" id="KW-1185">Reference proteome</keyword>
<accession>A0A8X6VUG9</accession>
<gene>
    <name evidence="1" type="ORF">TNCV_2179231</name>
</gene>
<reference evidence="1" key="1">
    <citation type="submission" date="2020-08" db="EMBL/GenBank/DDBJ databases">
        <title>Multicomponent nature underlies the extraordinary mechanical properties of spider dragline silk.</title>
        <authorList>
            <person name="Kono N."/>
            <person name="Nakamura H."/>
            <person name="Mori M."/>
            <person name="Yoshida Y."/>
            <person name="Ohtoshi R."/>
            <person name="Malay A.D."/>
            <person name="Moran D.A.P."/>
            <person name="Tomita M."/>
            <person name="Numata K."/>
            <person name="Arakawa K."/>
        </authorList>
    </citation>
    <scope>NUCLEOTIDE SEQUENCE</scope>
</reference>
<dbReference type="Proteomes" id="UP000887159">
    <property type="component" value="Unassembled WGS sequence"/>
</dbReference>
<protein>
    <submittedName>
        <fullName evidence="1">Uncharacterized protein</fullName>
    </submittedName>
</protein>
<proteinExistence type="predicted"/>
<sequence>MDFEILNHGQVKRMTPELASPSPNFHTTPTGGRLSVDKFNVHQLLYTAGLKRVSASDKGWWVYPLDPHPDSISLYSGCTLGKCRVWYLPDDRHIASLVGLRGGWRHSRMKTISLFMDPEISSSGKGLV</sequence>
<comment type="caution">
    <text evidence="1">The sequence shown here is derived from an EMBL/GenBank/DDBJ whole genome shotgun (WGS) entry which is preliminary data.</text>
</comment>
<dbReference type="AlphaFoldDB" id="A0A8X6VUG9"/>